<accession>A0A7J5BUI0</accession>
<evidence type="ECO:0000256" key="1">
    <source>
        <dbReference type="SAM" id="Coils"/>
    </source>
</evidence>
<evidence type="ECO:0000256" key="3">
    <source>
        <dbReference type="SAM" id="Phobius"/>
    </source>
</evidence>
<keyword evidence="6" id="KW-1185">Reference proteome</keyword>
<evidence type="ECO:0000259" key="4">
    <source>
        <dbReference type="Pfam" id="PF14257"/>
    </source>
</evidence>
<feature type="compositionally biased region" description="Basic and acidic residues" evidence="2">
    <location>
        <begin position="388"/>
        <end position="397"/>
    </location>
</feature>
<protein>
    <submittedName>
        <fullName evidence="5">DUF4349 domain-containing protein</fullName>
    </submittedName>
</protein>
<dbReference type="EMBL" id="WBJZ01000007">
    <property type="protein sequence ID" value="KAB1658006.1"/>
    <property type="molecule type" value="Genomic_DNA"/>
</dbReference>
<evidence type="ECO:0000313" key="6">
    <source>
        <dbReference type="Proteomes" id="UP000467240"/>
    </source>
</evidence>
<sequence>MIPARDTPKSHTIPRWRQFDAHMRSHRIATALTTAALAALLLGGCAAASSSDPGVAYPESAQDAGGQYAEADPGSASTTVDDRSVVTTGSMSISSSDVGAATESAATIAAELGGRIDSRSEDSTRGGWSTLTIRVPADEYENLIEKLRPLGTVQSVETDVVDVTLEQADLDARIESLRSSVTSLRAMLEKTTNVTDLLAVETQLSEREAELQSLEAQKSALDDQVSMSTLWVHISNDEIANPGPSDQPGFFGGLQAGWNTFVLVLQGLLTALGFALPGLVFLAILAGILFVLIRALVRRSRRRAATVAHPAPAGVAWNTAPTDHGDANIATTARVAPDGHDTPATPGAAGDSRGAAPATPHTDDEKSPSPSPSAGPEDGTGGGPTAPPRDEHGPGVR</sequence>
<feature type="coiled-coil region" evidence="1">
    <location>
        <begin position="197"/>
        <end position="224"/>
    </location>
</feature>
<feature type="region of interest" description="Disordered" evidence="2">
    <location>
        <begin position="52"/>
        <end position="81"/>
    </location>
</feature>
<keyword evidence="3" id="KW-0472">Membrane</keyword>
<keyword evidence="3" id="KW-0812">Transmembrane</keyword>
<gene>
    <name evidence="5" type="ORF">F8O01_07005</name>
</gene>
<proteinExistence type="predicted"/>
<keyword evidence="3" id="KW-1133">Transmembrane helix</keyword>
<dbReference type="InterPro" id="IPR025645">
    <property type="entry name" value="DUF4349"/>
</dbReference>
<reference evidence="5 6" key="1">
    <citation type="submission" date="2019-09" db="EMBL/GenBank/DDBJ databases">
        <title>Phylogeny of genus Pseudoclavibacter and closely related genus.</title>
        <authorList>
            <person name="Li Y."/>
        </authorList>
    </citation>
    <scope>NUCLEOTIDE SEQUENCE [LARGE SCALE GENOMIC DNA]</scope>
    <source>
        <strain evidence="5 6">DSM 23821</strain>
    </source>
</reference>
<keyword evidence="1" id="KW-0175">Coiled coil</keyword>
<feature type="domain" description="DUF4349" evidence="4">
    <location>
        <begin position="83"/>
        <end position="288"/>
    </location>
</feature>
<organism evidence="5 6">
    <name type="scientific">Pseudoclavibacter chungangensis</name>
    <dbReference type="NCBI Taxonomy" id="587635"/>
    <lineage>
        <taxon>Bacteria</taxon>
        <taxon>Bacillati</taxon>
        <taxon>Actinomycetota</taxon>
        <taxon>Actinomycetes</taxon>
        <taxon>Micrococcales</taxon>
        <taxon>Microbacteriaceae</taxon>
        <taxon>Pseudoclavibacter</taxon>
    </lineage>
</organism>
<dbReference type="OrthoDB" id="186919at2"/>
<evidence type="ECO:0000313" key="5">
    <source>
        <dbReference type="EMBL" id="KAB1658006.1"/>
    </source>
</evidence>
<dbReference type="AlphaFoldDB" id="A0A7J5BUI0"/>
<dbReference type="Proteomes" id="UP000467240">
    <property type="component" value="Unassembled WGS sequence"/>
</dbReference>
<name>A0A7J5BUI0_9MICO</name>
<dbReference type="Pfam" id="PF14257">
    <property type="entry name" value="DUF4349"/>
    <property type="match status" value="1"/>
</dbReference>
<feature type="region of interest" description="Disordered" evidence="2">
    <location>
        <begin position="334"/>
        <end position="397"/>
    </location>
</feature>
<feature type="transmembrane region" description="Helical" evidence="3">
    <location>
        <begin position="268"/>
        <end position="293"/>
    </location>
</feature>
<evidence type="ECO:0000256" key="2">
    <source>
        <dbReference type="SAM" id="MobiDB-lite"/>
    </source>
</evidence>
<comment type="caution">
    <text evidence="5">The sequence shown here is derived from an EMBL/GenBank/DDBJ whole genome shotgun (WGS) entry which is preliminary data.</text>
</comment>